<dbReference type="InterPro" id="IPR018060">
    <property type="entry name" value="HTH_AraC"/>
</dbReference>
<protein>
    <submittedName>
        <fullName evidence="5">AraC-like DNA-binding protein</fullName>
    </submittedName>
</protein>
<dbReference type="GO" id="GO:0043565">
    <property type="term" value="F:sequence-specific DNA binding"/>
    <property type="evidence" value="ECO:0007669"/>
    <property type="project" value="InterPro"/>
</dbReference>
<dbReference type="InterPro" id="IPR050204">
    <property type="entry name" value="AraC_XylS_family_regulators"/>
</dbReference>
<dbReference type="AlphaFoldDB" id="A0A839XHC1"/>
<keyword evidence="3" id="KW-0804">Transcription</keyword>
<dbReference type="PANTHER" id="PTHR46796">
    <property type="entry name" value="HTH-TYPE TRANSCRIPTIONAL ACTIVATOR RHAS-RELATED"/>
    <property type="match status" value="1"/>
</dbReference>
<keyword evidence="6" id="KW-1185">Reference proteome</keyword>
<evidence type="ECO:0000256" key="3">
    <source>
        <dbReference type="ARBA" id="ARBA00023163"/>
    </source>
</evidence>
<keyword evidence="2 5" id="KW-0238">DNA-binding</keyword>
<proteinExistence type="predicted"/>
<organism evidence="5 6">
    <name type="scientific">Prauserella sediminis</name>
    <dbReference type="NCBI Taxonomy" id="577680"/>
    <lineage>
        <taxon>Bacteria</taxon>
        <taxon>Bacillati</taxon>
        <taxon>Actinomycetota</taxon>
        <taxon>Actinomycetes</taxon>
        <taxon>Pseudonocardiales</taxon>
        <taxon>Pseudonocardiaceae</taxon>
        <taxon>Prauserella</taxon>
        <taxon>Prauserella salsuginis group</taxon>
    </lineage>
</organism>
<reference evidence="5 6" key="1">
    <citation type="submission" date="2020-08" db="EMBL/GenBank/DDBJ databases">
        <title>Sequencing the genomes of 1000 actinobacteria strains.</title>
        <authorList>
            <person name="Klenk H.-P."/>
        </authorList>
    </citation>
    <scope>NUCLEOTIDE SEQUENCE [LARGE SCALE GENOMIC DNA]</scope>
    <source>
        <strain evidence="5 6">DSM 45267</strain>
    </source>
</reference>
<dbReference type="GO" id="GO:0003700">
    <property type="term" value="F:DNA-binding transcription factor activity"/>
    <property type="evidence" value="ECO:0007669"/>
    <property type="project" value="InterPro"/>
</dbReference>
<keyword evidence="1" id="KW-0805">Transcription regulation</keyword>
<dbReference type="Pfam" id="PF20240">
    <property type="entry name" value="DUF6597"/>
    <property type="match status" value="1"/>
</dbReference>
<dbReference type="PROSITE" id="PS01124">
    <property type="entry name" value="HTH_ARAC_FAMILY_2"/>
    <property type="match status" value="1"/>
</dbReference>
<dbReference type="SMART" id="SM00342">
    <property type="entry name" value="HTH_ARAC"/>
    <property type="match status" value="1"/>
</dbReference>
<dbReference type="Proteomes" id="UP000564573">
    <property type="component" value="Unassembled WGS sequence"/>
</dbReference>
<comment type="caution">
    <text evidence="5">The sequence shown here is derived from an EMBL/GenBank/DDBJ whole genome shotgun (WGS) entry which is preliminary data.</text>
</comment>
<dbReference type="Pfam" id="PF12833">
    <property type="entry name" value="HTH_18"/>
    <property type="match status" value="1"/>
</dbReference>
<feature type="domain" description="HTH araC/xylS-type" evidence="4">
    <location>
        <begin position="129"/>
        <end position="229"/>
    </location>
</feature>
<name>A0A839XHC1_9PSEU</name>
<sequence length="229" mass="24232">MGYTEQRADVPGAGAFGRGWVLWRNVADVDGPQRIMPDGALDLMVHEGRFVVAGADRTAVDVAGTAGAVTWGLRLPPGVAPALLGVPAGELTGLRVDLADVTRVPVHRPDRPWRLPGVAAALWRQAAPDPAELRLAASLDRAARTGAAAREVADDHGLSERSLRRNANRFFGYGIKTLTSVHRFQCALRLARSGTPLGEAAALAGYTDQAHLTREVRRLSGVTPGALTA</sequence>
<evidence type="ECO:0000256" key="1">
    <source>
        <dbReference type="ARBA" id="ARBA00023015"/>
    </source>
</evidence>
<evidence type="ECO:0000259" key="4">
    <source>
        <dbReference type="PROSITE" id="PS01124"/>
    </source>
</evidence>
<evidence type="ECO:0000256" key="2">
    <source>
        <dbReference type="ARBA" id="ARBA00023125"/>
    </source>
</evidence>
<accession>A0A839XHC1</accession>
<evidence type="ECO:0000313" key="6">
    <source>
        <dbReference type="Proteomes" id="UP000564573"/>
    </source>
</evidence>
<dbReference type="PANTHER" id="PTHR46796:SF15">
    <property type="entry name" value="BLL1074 PROTEIN"/>
    <property type="match status" value="1"/>
</dbReference>
<dbReference type="InterPro" id="IPR046532">
    <property type="entry name" value="DUF6597"/>
</dbReference>
<evidence type="ECO:0000313" key="5">
    <source>
        <dbReference type="EMBL" id="MBB3662680.1"/>
    </source>
</evidence>
<dbReference type="RefSeq" id="WP_221212671.1">
    <property type="nucleotide sequence ID" value="NZ_JACIBS010000001.1"/>
</dbReference>
<dbReference type="Gene3D" id="1.10.10.60">
    <property type="entry name" value="Homeodomain-like"/>
    <property type="match status" value="1"/>
</dbReference>
<dbReference type="EMBL" id="JACIBS010000001">
    <property type="protein sequence ID" value="MBB3662680.1"/>
    <property type="molecule type" value="Genomic_DNA"/>
</dbReference>
<gene>
    <name evidence="5" type="ORF">FB384_001584</name>
</gene>